<gene>
    <name evidence="2" type="ORF">JYU34_012418</name>
</gene>
<feature type="transmembrane region" description="Helical" evidence="1">
    <location>
        <begin position="94"/>
        <end position="114"/>
    </location>
</feature>
<evidence type="ECO:0008006" key="4">
    <source>
        <dbReference type="Google" id="ProtNLM"/>
    </source>
</evidence>
<evidence type="ECO:0000313" key="3">
    <source>
        <dbReference type="Proteomes" id="UP000823941"/>
    </source>
</evidence>
<proteinExistence type="predicted"/>
<dbReference type="Proteomes" id="UP000823941">
    <property type="component" value="Chromosome 17"/>
</dbReference>
<organism evidence="2 3">
    <name type="scientific">Plutella xylostella</name>
    <name type="common">Diamondback moth</name>
    <name type="synonym">Plutella maculipennis</name>
    <dbReference type="NCBI Taxonomy" id="51655"/>
    <lineage>
        <taxon>Eukaryota</taxon>
        <taxon>Metazoa</taxon>
        <taxon>Ecdysozoa</taxon>
        <taxon>Arthropoda</taxon>
        <taxon>Hexapoda</taxon>
        <taxon>Insecta</taxon>
        <taxon>Pterygota</taxon>
        <taxon>Neoptera</taxon>
        <taxon>Endopterygota</taxon>
        <taxon>Lepidoptera</taxon>
        <taxon>Glossata</taxon>
        <taxon>Ditrysia</taxon>
        <taxon>Yponomeutoidea</taxon>
        <taxon>Plutellidae</taxon>
        <taxon>Plutella</taxon>
    </lineage>
</organism>
<keyword evidence="1" id="KW-1133">Transmembrane helix</keyword>
<protein>
    <recommendedName>
        <fullName evidence="4">Transmembrane protein</fullName>
    </recommendedName>
</protein>
<accession>A0ABQ7QBB1</accession>
<evidence type="ECO:0000313" key="2">
    <source>
        <dbReference type="EMBL" id="KAG7302503.1"/>
    </source>
</evidence>
<reference evidence="2 3" key="1">
    <citation type="submission" date="2021-06" db="EMBL/GenBank/DDBJ databases">
        <title>A haploid diamondback moth (Plutella xylostella L.) genome assembly resolves 31 chromosomes and identifies a diamide resistance mutation.</title>
        <authorList>
            <person name="Ward C.M."/>
            <person name="Perry K.D."/>
            <person name="Baker G."/>
            <person name="Powis K."/>
            <person name="Heckel D.G."/>
            <person name="Baxter S.W."/>
        </authorList>
    </citation>
    <scope>NUCLEOTIDE SEQUENCE [LARGE SCALE GENOMIC DNA]</scope>
    <source>
        <strain evidence="2 3">LV</strain>
        <tissue evidence="2">Single pupa</tissue>
    </source>
</reference>
<comment type="caution">
    <text evidence="2">The sequence shown here is derived from an EMBL/GenBank/DDBJ whole genome shotgun (WGS) entry which is preliminary data.</text>
</comment>
<keyword evidence="3" id="KW-1185">Reference proteome</keyword>
<keyword evidence="1" id="KW-0812">Transmembrane</keyword>
<evidence type="ECO:0000256" key="1">
    <source>
        <dbReference type="SAM" id="Phobius"/>
    </source>
</evidence>
<sequence>MYDATSSVFTETSGFGWACFNVSSPLSEYLSLPWLGAALRGLFLRQVPTASSPLSEYLFLPWLGAALRGLFLRQVPTAVAMLYTVIVVKKKYVLTPVLLTGFSLLFLIESRLWVEVVRLVRLRYEQRHLPAVEVPLQDLHRGEVPSVEMRNHLY</sequence>
<name>A0ABQ7QBB1_PLUXY</name>
<keyword evidence="1" id="KW-0472">Membrane</keyword>
<dbReference type="EMBL" id="JAHIBW010000017">
    <property type="protein sequence ID" value="KAG7302503.1"/>
    <property type="molecule type" value="Genomic_DNA"/>
</dbReference>
<feature type="transmembrane region" description="Helical" evidence="1">
    <location>
        <begin position="70"/>
        <end position="88"/>
    </location>
</feature>